<organism evidence="1 2">
    <name type="scientific">Gloeophyllum trabeum (strain ATCC 11539 / FP-39264 / Madison 617)</name>
    <name type="common">Brown rot fungus</name>
    <dbReference type="NCBI Taxonomy" id="670483"/>
    <lineage>
        <taxon>Eukaryota</taxon>
        <taxon>Fungi</taxon>
        <taxon>Dikarya</taxon>
        <taxon>Basidiomycota</taxon>
        <taxon>Agaricomycotina</taxon>
        <taxon>Agaricomycetes</taxon>
        <taxon>Gloeophyllales</taxon>
        <taxon>Gloeophyllaceae</taxon>
        <taxon>Gloeophyllum</taxon>
    </lineage>
</organism>
<accession>S7R5P1</accession>
<dbReference type="GeneID" id="19303155"/>
<dbReference type="HOGENOM" id="CLU_3106562_0_0_1"/>
<dbReference type="Proteomes" id="UP000030669">
    <property type="component" value="Unassembled WGS sequence"/>
</dbReference>
<reference evidence="1 2" key="1">
    <citation type="journal article" date="2012" name="Science">
        <title>The Paleozoic origin of enzymatic lignin decomposition reconstructed from 31 fungal genomes.</title>
        <authorList>
            <person name="Floudas D."/>
            <person name="Binder M."/>
            <person name="Riley R."/>
            <person name="Barry K."/>
            <person name="Blanchette R.A."/>
            <person name="Henrissat B."/>
            <person name="Martinez A.T."/>
            <person name="Otillar R."/>
            <person name="Spatafora J.W."/>
            <person name="Yadav J.S."/>
            <person name="Aerts A."/>
            <person name="Benoit I."/>
            <person name="Boyd A."/>
            <person name="Carlson A."/>
            <person name="Copeland A."/>
            <person name="Coutinho P.M."/>
            <person name="de Vries R.P."/>
            <person name="Ferreira P."/>
            <person name="Findley K."/>
            <person name="Foster B."/>
            <person name="Gaskell J."/>
            <person name="Glotzer D."/>
            <person name="Gorecki P."/>
            <person name="Heitman J."/>
            <person name="Hesse C."/>
            <person name="Hori C."/>
            <person name="Igarashi K."/>
            <person name="Jurgens J.A."/>
            <person name="Kallen N."/>
            <person name="Kersten P."/>
            <person name="Kohler A."/>
            <person name="Kuees U."/>
            <person name="Kumar T.K.A."/>
            <person name="Kuo A."/>
            <person name="LaButti K."/>
            <person name="Larrondo L.F."/>
            <person name="Lindquist E."/>
            <person name="Ling A."/>
            <person name="Lombard V."/>
            <person name="Lucas S."/>
            <person name="Lundell T."/>
            <person name="Martin R."/>
            <person name="McLaughlin D.J."/>
            <person name="Morgenstern I."/>
            <person name="Morin E."/>
            <person name="Murat C."/>
            <person name="Nagy L.G."/>
            <person name="Nolan M."/>
            <person name="Ohm R.A."/>
            <person name="Patyshakuliyeva A."/>
            <person name="Rokas A."/>
            <person name="Ruiz-Duenas F.J."/>
            <person name="Sabat G."/>
            <person name="Salamov A."/>
            <person name="Samejima M."/>
            <person name="Schmutz J."/>
            <person name="Slot J.C."/>
            <person name="St John F."/>
            <person name="Stenlid J."/>
            <person name="Sun H."/>
            <person name="Sun S."/>
            <person name="Syed K."/>
            <person name="Tsang A."/>
            <person name="Wiebenga A."/>
            <person name="Young D."/>
            <person name="Pisabarro A."/>
            <person name="Eastwood D.C."/>
            <person name="Martin F."/>
            <person name="Cullen D."/>
            <person name="Grigoriev I.V."/>
            <person name="Hibbett D.S."/>
        </authorList>
    </citation>
    <scope>NUCLEOTIDE SEQUENCE [LARGE SCALE GENOMIC DNA]</scope>
    <source>
        <strain evidence="1 2">ATCC 11539</strain>
    </source>
</reference>
<dbReference type="RefSeq" id="XP_007871844.1">
    <property type="nucleotide sequence ID" value="XM_007873653.1"/>
</dbReference>
<evidence type="ECO:0000313" key="1">
    <source>
        <dbReference type="EMBL" id="EPQ49700.1"/>
    </source>
</evidence>
<dbReference type="KEGG" id="gtr:GLOTRDRAFT_134726"/>
<keyword evidence="2" id="KW-1185">Reference proteome</keyword>
<dbReference type="AlphaFoldDB" id="S7R5P1"/>
<evidence type="ECO:0000313" key="2">
    <source>
        <dbReference type="Proteomes" id="UP000030669"/>
    </source>
</evidence>
<name>S7R5P1_GLOTA</name>
<proteinExistence type="predicted"/>
<dbReference type="EMBL" id="KB469730">
    <property type="protein sequence ID" value="EPQ49700.1"/>
    <property type="molecule type" value="Genomic_DNA"/>
</dbReference>
<sequence>MAGPAVHKYQLWEDLLMESPQTVLDFGSWDRACELAPCCAWSGGTAAGGPD</sequence>
<gene>
    <name evidence="1" type="ORF">GLOTRDRAFT_134726</name>
</gene>
<protein>
    <submittedName>
        <fullName evidence="1">Uncharacterized protein</fullName>
    </submittedName>
</protein>